<name>A0ABV0PC41_9TELE</name>
<organism evidence="1 2">
    <name type="scientific">Goodea atripinnis</name>
    <dbReference type="NCBI Taxonomy" id="208336"/>
    <lineage>
        <taxon>Eukaryota</taxon>
        <taxon>Metazoa</taxon>
        <taxon>Chordata</taxon>
        <taxon>Craniata</taxon>
        <taxon>Vertebrata</taxon>
        <taxon>Euteleostomi</taxon>
        <taxon>Actinopterygii</taxon>
        <taxon>Neopterygii</taxon>
        <taxon>Teleostei</taxon>
        <taxon>Neoteleostei</taxon>
        <taxon>Acanthomorphata</taxon>
        <taxon>Ovalentaria</taxon>
        <taxon>Atherinomorphae</taxon>
        <taxon>Cyprinodontiformes</taxon>
        <taxon>Goodeidae</taxon>
        <taxon>Goodea</taxon>
    </lineage>
</organism>
<accession>A0ABV0PC41</accession>
<proteinExistence type="predicted"/>
<reference evidence="1 2" key="1">
    <citation type="submission" date="2021-06" db="EMBL/GenBank/DDBJ databases">
        <authorList>
            <person name="Palmer J.M."/>
        </authorList>
    </citation>
    <scope>NUCLEOTIDE SEQUENCE [LARGE SCALE GENOMIC DNA]</scope>
    <source>
        <strain evidence="1 2">GA_2019</strain>
        <tissue evidence="1">Muscle</tissue>
    </source>
</reference>
<comment type="caution">
    <text evidence="1">The sequence shown here is derived from an EMBL/GenBank/DDBJ whole genome shotgun (WGS) entry which is preliminary data.</text>
</comment>
<gene>
    <name evidence="1" type="ORF">GOODEAATRI_007265</name>
</gene>
<keyword evidence="2" id="KW-1185">Reference proteome</keyword>
<evidence type="ECO:0000313" key="1">
    <source>
        <dbReference type="EMBL" id="MEQ2181036.1"/>
    </source>
</evidence>
<dbReference type="Proteomes" id="UP001476798">
    <property type="component" value="Unassembled WGS sequence"/>
</dbReference>
<dbReference type="EMBL" id="JAHRIO010070328">
    <property type="protein sequence ID" value="MEQ2181036.1"/>
    <property type="molecule type" value="Genomic_DNA"/>
</dbReference>
<protein>
    <submittedName>
        <fullName evidence="1">Uncharacterized protein</fullName>
    </submittedName>
</protein>
<evidence type="ECO:0000313" key="2">
    <source>
        <dbReference type="Proteomes" id="UP001476798"/>
    </source>
</evidence>
<sequence length="125" mass="14387">MEFNLSIFQLSVSSNSTAKCVMTLFSIPLYRRYLSFLPFVPLFKCPFLSFHFFLPKFLCPLVSPPLSFRLPSKRASLCPFLPSLHPSIHPSISPFLFWFVKAPYLNPAHCRPICIGYFLGCNMRC</sequence>